<name>A0A395W217_BACOV</name>
<proteinExistence type="predicted"/>
<dbReference type="Proteomes" id="UP000266492">
    <property type="component" value="Unassembled WGS sequence"/>
</dbReference>
<dbReference type="Proteomes" id="UP000460135">
    <property type="component" value="Unassembled WGS sequence"/>
</dbReference>
<dbReference type="KEGG" id="boa:Bovatus_02199"/>
<gene>
    <name evidence="4" type="ORF">DWX70_04885</name>
    <name evidence="3" type="ORF">F3F51_07330</name>
</gene>
<dbReference type="EMBL" id="VWLX01000005">
    <property type="protein sequence ID" value="KAA3806305.1"/>
    <property type="molecule type" value="Genomic_DNA"/>
</dbReference>
<dbReference type="InterPro" id="IPR048502">
    <property type="entry name" value="NamZ_N"/>
</dbReference>
<reference evidence="4 5" key="1">
    <citation type="submission" date="2018-08" db="EMBL/GenBank/DDBJ databases">
        <title>A genome reference for cultivated species of the human gut microbiota.</title>
        <authorList>
            <person name="Zou Y."/>
            <person name="Xue W."/>
            <person name="Luo G."/>
        </authorList>
    </citation>
    <scope>NUCLEOTIDE SEQUENCE [LARGE SCALE GENOMIC DNA]</scope>
    <source>
        <strain evidence="4 5">AF20-9LB</strain>
    </source>
</reference>
<dbReference type="Gene3D" id="3.90.1150.140">
    <property type="match status" value="1"/>
</dbReference>
<evidence type="ECO:0000259" key="1">
    <source>
        <dbReference type="Pfam" id="PF07075"/>
    </source>
</evidence>
<reference evidence="3 6" key="2">
    <citation type="journal article" date="2019" name="Nat. Med.">
        <title>A library of human gut bacterial isolates paired with longitudinal multiomics data enables mechanistic microbiome research.</title>
        <authorList>
            <person name="Poyet M."/>
            <person name="Groussin M."/>
            <person name="Gibbons S.M."/>
            <person name="Avila-Pacheco J."/>
            <person name="Jiang X."/>
            <person name="Kearney S.M."/>
            <person name="Perrotta A.R."/>
            <person name="Berdy B."/>
            <person name="Zhao S."/>
            <person name="Lieberman T.D."/>
            <person name="Swanson P.K."/>
            <person name="Smith M."/>
            <person name="Roesemann S."/>
            <person name="Alexander J.E."/>
            <person name="Rich S.A."/>
            <person name="Livny J."/>
            <person name="Vlamakis H."/>
            <person name="Clish C."/>
            <person name="Bullock K."/>
            <person name="Deik A."/>
            <person name="Scott J."/>
            <person name="Pierce K.A."/>
            <person name="Xavier R.J."/>
            <person name="Alm E.J."/>
        </authorList>
    </citation>
    <scope>NUCLEOTIDE SEQUENCE [LARGE SCALE GENOMIC DNA]</scope>
    <source>
        <strain evidence="3 6">BIOML-A183</strain>
    </source>
</reference>
<dbReference type="PANTHER" id="PTHR42915">
    <property type="entry name" value="HYPOTHETICAL 460 KDA PROTEIN IN FEUA-SIGW INTERGENIC REGION [PRECURSOR]"/>
    <property type="match status" value="1"/>
</dbReference>
<protein>
    <submittedName>
        <fullName evidence="4">DUF1343 domain-containing protein</fullName>
    </submittedName>
</protein>
<evidence type="ECO:0000313" key="4">
    <source>
        <dbReference type="EMBL" id="RGS86357.1"/>
    </source>
</evidence>
<dbReference type="GO" id="GO:0033922">
    <property type="term" value="F:peptidoglycan beta-N-acetylmuramidase activity"/>
    <property type="evidence" value="ECO:0007669"/>
    <property type="project" value="InterPro"/>
</dbReference>
<dbReference type="Gene3D" id="3.40.50.12170">
    <property type="entry name" value="Uncharacterised protein PF07075, DUF1343"/>
    <property type="match status" value="1"/>
</dbReference>
<dbReference type="PIRSF" id="PIRSF016719">
    <property type="entry name" value="UCP016719"/>
    <property type="match status" value="1"/>
</dbReference>
<feature type="domain" description="Peptidoglycan beta-N-acetylmuramidase NamZ C-terminal" evidence="2">
    <location>
        <begin position="249"/>
        <end position="387"/>
    </location>
</feature>
<dbReference type="RefSeq" id="WP_052587951.1">
    <property type="nucleotide sequence ID" value="NZ_CAKJYX010000005.1"/>
</dbReference>
<organism evidence="4 5">
    <name type="scientific">Bacteroides ovatus</name>
    <dbReference type="NCBI Taxonomy" id="28116"/>
    <lineage>
        <taxon>Bacteria</taxon>
        <taxon>Pseudomonadati</taxon>
        <taxon>Bacteroidota</taxon>
        <taxon>Bacteroidia</taxon>
        <taxon>Bacteroidales</taxon>
        <taxon>Bacteroidaceae</taxon>
        <taxon>Bacteroides</taxon>
    </lineage>
</organism>
<accession>A0A395W217</accession>
<evidence type="ECO:0000313" key="3">
    <source>
        <dbReference type="EMBL" id="KAA3806305.1"/>
    </source>
</evidence>
<dbReference type="Pfam" id="PF20732">
    <property type="entry name" value="NamZ_C"/>
    <property type="match status" value="1"/>
</dbReference>
<sequence>MQTRVSFILIFLFIMLLPMRVNSQIVTGAEQMDQYLPLLKGKRIGMVVNHTSVVGRKQVHLLDTLLKREVRVVKVFAPEHGFRGNADAGETVKDGKDSRTGIPIVSLYGDNKKPSAAQLKDVDVIVFDIQDVGARFYTYISTMYYVMEACAENKKEMVVLDRPNPCDYVDGTILKPAYRSFVGMLPLPVLHGCTIGELAQMINGEGWIANKKNPCSLKVIPMTGWKHGAPYSLPIKPSPNLPNDQSIRLYASLCPFEATRVSVGRGTTFPFQVLGAPNKKYGSFTFTPRSLPGFDKNPMHKGITCYGEDLRNITDVNGFTLRYFLNFYRLSGENAAFFSRARWFDLLMGTDSVRKAILKGESEEAIRNSWQKELQDYKEIRKKYLLYESKN</sequence>
<dbReference type="PANTHER" id="PTHR42915:SF1">
    <property type="entry name" value="PEPTIDOGLYCAN BETA-N-ACETYLMURAMIDASE NAMZ"/>
    <property type="match status" value="1"/>
</dbReference>
<evidence type="ECO:0000313" key="6">
    <source>
        <dbReference type="Proteomes" id="UP000460135"/>
    </source>
</evidence>
<feature type="domain" description="Peptidoglycan beta-N-acetylmuramidase NamZ N-terminal" evidence="1">
    <location>
        <begin position="44"/>
        <end position="244"/>
    </location>
</feature>
<dbReference type="GeneID" id="29452694"/>
<evidence type="ECO:0000259" key="2">
    <source>
        <dbReference type="Pfam" id="PF20732"/>
    </source>
</evidence>
<dbReference type="InterPro" id="IPR008302">
    <property type="entry name" value="NamZ"/>
</dbReference>
<dbReference type="EMBL" id="QRVZ01000003">
    <property type="protein sequence ID" value="RGS86357.1"/>
    <property type="molecule type" value="Genomic_DNA"/>
</dbReference>
<comment type="caution">
    <text evidence="4">The sequence shown here is derived from an EMBL/GenBank/DDBJ whole genome shotgun (WGS) entry which is preliminary data.</text>
</comment>
<dbReference type="Pfam" id="PF07075">
    <property type="entry name" value="NamZ_N"/>
    <property type="match status" value="1"/>
</dbReference>
<dbReference type="AlphaFoldDB" id="A0A395W217"/>
<dbReference type="InterPro" id="IPR048503">
    <property type="entry name" value="NamZ_C"/>
</dbReference>
<evidence type="ECO:0000313" key="5">
    <source>
        <dbReference type="Proteomes" id="UP000266492"/>
    </source>
</evidence>